<dbReference type="InterPro" id="IPR036280">
    <property type="entry name" value="Multihaem_cyt_sf"/>
</dbReference>
<comment type="subcellular location">
    <subcellularLocation>
        <location evidence="2">Cell envelope</location>
    </subcellularLocation>
</comment>
<evidence type="ECO:0000256" key="4">
    <source>
        <dbReference type="ARBA" id="ARBA00022617"/>
    </source>
</evidence>
<keyword evidence="12" id="KW-1185">Reference proteome</keyword>
<evidence type="ECO:0000259" key="10">
    <source>
        <dbReference type="Pfam" id="PF14537"/>
    </source>
</evidence>
<dbReference type="Proteomes" id="UP001589654">
    <property type="component" value="Unassembled WGS sequence"/>
</dbReference>
<comment type="caution">
    <text evidence="11">The sequence shown here is derived from an EMBL/GenBank/DDBJ whole genome shotgun (WGS) entry which is preliminary data.</text>
</comment>
<name>A0ABV5J8S8_9BACT</name>
<keyword evidence="9" id="KW-0472">Membrane</keyword>
<sequence length="234" mass="27083">MKISRKRKRQWIGFGVGLLVTTVTYILLSVPSNEDMLSLGEMNTGHEELSCESCHTPARGNVFQQAQANLMVAVGLRKTEVDFGSKNVDREKCLECHDRENDRHPLHRFEEPRFSEARKNLGVTECESCHEEHNGVRMTRVDIGYCVNCHEDTEMKNDPLDISHKDLIEREMWNTCLQCHDFHGNHIYHAPESMKDTIPVLTVREYLDGGPSPYSEIKKFFPLSEEEWKEKYGE</sequence>
<evidence type="ECO:0000256" key="6">
    <source>
        <dbReference type="ARBA" id="ARBA00022729"/>
    </source>
</evidence>
<feature type="transmembrane region" description="Helical" evidence="9">
    <location>
        <begin position="12"/>
        <end position="30"/>
    </location>
</feature>
<keyword evidence="7" id="KW-0249">Electron transport</keyword>
<keyword evidence="9" id="KW-0812">Transmembrane</keyword>
<evidence type="ECO:0000256" key="3">
    <source>
        <dbReference type="ARBA" id="ARBA00022448"/>
    </source>
</evidence>
<reference evidence="11 12" key="1">
    <citation type="submission" date="2024-09" db="EMBL/GenBank/DDBJ databases">
        <authorList>
            <person name="Sun Q."/>
            <person name="Mori K."/>
        </authorList>
    </citation>
    <scope>NUCLEOTIDE SEQUENCE [LARGE SCALE GENOMIC DNA]</scope>
    <source>
        <strain evidence="11 12">CECT 7682</strain>
    </source>
</reference>
<proteinExistence type="predicted"/>
<keyword evidence="4" id="KW-0349">Heme</keyword>
<gene>
    <name evidence="11" type="ORF">ACFFUR_12810</name>
</gene>
<dbReference type="PANTHER" id="PTHR35038:SF6">
    <property type="entry name" value="SURFACE LOCALIZED DECAHEME CYTOCHROME C LIPOPROTEIN"/>
    <property type="match status" value="1"/>
</dbReference>
<feature type="domain" description="Tetrahaem cytochrome" evidence="10">
    <location>
        <begin position="85"/>
        <end position="151"/>
    </location>
</feature>
<comment type="cofactor">
    <cofactor evidence="1">
        <name>heme c</name>
        <dbReference type="ChEBI" id="CHEBI:61717"/>
    </cofactor>
</comment>
<organism evidence="11 12">
    <name type="scientific">Echinicola jeungdonensis</name>
    <dbReference type="NCBI Taxonomy" id="709343"/>
    <lineage>
        <taxon>Bacteria</taxon>
        <taxon>Pseudomonadati</taxon>
        <taxon>Bacteroidota</taxon>
        <taxon>Cytophagia</taxon>
        <taxon>Cytophagales</taxon>
        <taxon>Cyclobacteriaceae</taxon>
        <taxon>Echinicola</taxon>
    </lineage>
</organism>
<evidence type="ECO:0000313" key="11">
    <source>
        <dbReference type="EMBL" id="MFB9212688.1"/>
    </source>
</evidence>
<dbReference type="InterPro" id="IPR012286">
    <property type="entry name" value="Tetrahaem_cytochrome"/>
</dbReference>
<dbReference type="PANTHER" id="PTHR35038">
    <property type="entry name" value="DISSIMILATORY SULFITE REDUCTASE SIRA"/>
    <property type="match status" value="1"/>
</dbReference>
<dbReference type="Pfam" id="PF14537">
    <property type="entry name" value="Cytochrom_c3_2"/>
    <property type="match status" value="1"/>
</dbReference>
<evidence type="ECO:0000313" key="12">
    <source>
        <dbReference type="Proteomes" id="UP001589654"/>
    </source>
</evidence>
<evidence type="ECO:0000256" key="7">
    <source>
        <dbReference type="ARBA" id="ARBA00022982"/>
    </source>
</evidence>
<keyword evidence="5" id="KW-0479">Metal-binding</keyword>
<keyword evidence="3" id="KW-0813">Transport</keyword>
<keyword evidence="6" id="KW-0732">Signal</keyword>
<dbReference type="SUPFAM" id="SSF48695">
    <property type="entry name" value="Multiheme cytochromes"/>
    <property type="match status" value="1"/>
</dbReference>
<evidence type="ECO:0000256" key="5">
    <source>
        <dbReference type="ARBA" id="ARBA00022723"/>
    </source>
</evidence>
<dbReference type="InterPro" id="IPR051829">
    <property type="entry name" value="Multiheme_Cytochr_ET"/>
</dbReference>
<evidence type="ECO:0000256" key="9">
    <source>
        <dbReference type="SAM" id="Phobius"/>
    </source>
</evidence>
<dbReference type="EMBL" id="JBHMEW010000063">
    <property type="protein sequence ID" value="MFB9212688.1"/>
    <property type="molecule type" value="Genomic_DNA"/>
</dbReference>
<evidence type="ECO:0000256" key="1">
    <source>
        <dbReference type="ARBA" id="ARBA00001926"/>
    </source>
</evidence>
<dbReference type="RefSeq" id="WP_290247541.1">
    <property type="nucleotide sequence ID" value="NZ_JAUFQT010000001.1"/>
</dbReference>
<protein>
    <submittedName>
        <fullName evidence="11">Cytochrome c3 family protein</fullName>
    </submittedName>
</protein>
<dbReference type="Gene3D" id="1.10.1130.10">
    <property type="entry name" value="Flavocytochrome C3, Chain A"/>
    <property type="match status" value="1"/>
</dbReference>
<accession>A0ABV5J8S8</accession>
<evidence type="ECO:0000256" key="8">
    <source>
        <dbReference type="ARBA" id="ARBA00023004"/>
    </source>
</evidence>
<keyword evidence="9" id="KW-1133">Transmembrane helix</keyword>
<evidence type="ECO:0000256" key="2">
    <source>
        <dbReference type="ARBA" id="ARBA00004196"/>
    </source>
</evidence>
<keyword evidence="8" id="KW-0408">Iron</keyword>